<evidence type="ECO:0000256" key="1">
    <source>
        <dbReference type="ARBA" id="ARBA00022505"/>
    </source>
</evidence>
<proteinExistence type="predicted"/>
<dbReference type="SUPFAM" id="SSF56003">
    <property type="entry name" value="Molybdenum cofactor-binding domain"/>
    <property type="match status" value="1"/>
</dbReference>
<dbReference type="SMART" id="SM01008">
    <property type="entry name" value="Ald_Xan_dh_C"/>
    <property type="match status" value="1"/>
</dbReference>
<dbReference type="SUPFAM" id="SSF54665">
    <property type="entry name" value="CO dehydrogenase molybdoprotein N-domain-like"/>
    <property type="match status" value="1"/>
</dbReference>
<keyword evidence="5" id="KW-1185">Reference proteome</keyword>
<evidence type="ECO:0000256" key="2">
    <source>
        <dbReference type="ARBA" id="ARBA00023002"/>
    </source>
</evidence>
<evidence type="ECO:0000259" key="3">
    <source>
        <dbReference type="SMART" id="SM01008"/>
    </source>
</evidence>
<organism evidence="4 5">
    <name type="scientific">Roseicella aquatilis</name>
    <dbReference type="NCBI Taxonomy" id="2527868"/>
    <lineage>
        <taxon>Bacteria</taxon>
        <taxon>Pseudomonadati</taxon>
        <taxon>Pseudomonadota</taxon>
        <taxon>Alphaproteobacteria</taxon>
        <taxon>Acetobacterales</taxon>
        <taxon>Roseomonadaceae</taxon>
        <taxon>Roseicella</taxon>
    </lineage>
</organism>
<dbReference type="GO" id="GO:0005506">
    <property type="term" value="F:iron ion binding"/>
    <property type="evidence" value="ECO:0007669"/>
    <property type="project" value="InterPro"/>
</dbReference>
<dbReference type="EMBL" id="SKBM01000014">
    <property type="protein sequence ID" value="TCZ59743.1"/>
    <property type="molecule type" value="Genomic_DNA"/>
</dbReference>
<comment type="caution">
    <text evidence="4">The sequence shown here is derived from an EMBL/GenBank/DDBJ whole genome shotgun (WGS) entry which is preliminary data.</text>
</comment>
<dbReference type="InterPro" id="IPR037165">
    <property type="entry name" value="AldOxase/xan_DH_Mopterin-bd_sf"/>
</dbReference>
<dbReference type="InterPro" id="IPR016208">
    <property type="entry name" value="Ald_Oxase/xanthine_DH-like"/>
</dbReference>
<dbReference type="GO" id="GO:0016491">
    <property type="term" value="F:oxidoreductase activity"/>
    <property type="evidence" value="ECO:0007669"/>
    <property type="project" value="UniProtKB-KW"/>
</dbReference>
<dbReference type="RefSeq" id="WP_132291147.1">
    <property type="nucleotide sequence ID" value="NZ_SKBM01000014.1"/>
</dbReference>
<sequence length="784" mass="82939">MAKFGLSQPLRRIEDPRLLKGGGRYTDDIAAKSGAAHGVVLRSPHAAARILSIDPGPALAVPGVLAVITAKEWKEEGLGEIPCVIPLKNSDGTDRAQTPRGALAEGQVRHVGDAVAFIVAETPQAARDGAEAVVVDYDILPSVTDLATAHEPGAAPVWDGIANNIAFDWETGDKAKAEALVQQAAHVTRLTVVNNRVVVASMEGRAAMAEYDATEGKFTLTCGTQGSWLVKDLLAQAVFNLPPEKFRVVTPDVGGGFGMKLYLYAEYALVCMAARRLGRPVRWAAERTEAFQSDTHGRDNITLGELAVDKDGKFLALRTRNYANMGAYLNTFAPMIPTMAGTKVLASVYNFQAIHARVIGVLTNTVPVDAYRGAGRPESNYVVERLIDAAAREIGIDRVEIRRRNMVPSSAMPYTTAIGQRYDSGEFARVLDAALEKADWAGFPARRAASEAKGKRRGIGLAYYLEATGGGPTERAEVRFAADGYAEVLVGTQSTGQGHETAYAMLTSNELGIPMDRIRVIQGDSDEIPTGGGTGGARSLYSEGQAILLTTATVIEKGKQAASEHLEAAVSDIEFMPGRFGTGAGGQFTVVGTDRGVGILDLARIQRERAARGESATLLDAAEVAEIKSHTFPNGCHVAEVEVDPDTGLVEVPRYIVVDDVGHAINPLIVRGQVHGGVAQGIGQAVHERTAYDPESGQLLSASFMDYALPRAEDLPDIEVDLIEVPCETNPLGVKGAGEAGAVGSPPAMMNALVDALSTVGVKHIDMPATPEAVWKAIAGAKAA</sequence>
<dbReference type="PANTHER" id="PTHR11908:SF132">
    <property type="entry name" value="ALDEHYDE OXIDASE 1-RELATED"/>
    <property type="match status" value="1"/>
</dbReference>
<dbReference type="Gene3D" id="3.30.365.10">
    <property type="entry name" value="Aldehyde oxidase/xanthine dehydrogenase, molybdopterin binding domain"/>
    <property type="match status" value="4"/>
</dbReference>
<dbReference type="OrthoDB" id="7374166at2"/>
<dbReference type="InterPro" id="IPR036856">
    <property type="entry name" value="Ald_Oxase/Xan_DH_a/b_sf"/>
</dbReference>
<dbReference type="AlphaFoldDB" id="A0A4R4DJ83"/>
<accession>A0A4R4DJ83</accession>
<keyword evidence="1" id="KW-0500">Molybdenum</keyword>
<dbReference type="Proteomes" id="UP000295023">
    <property type="component" value="Unassembled WGS sequence"/>
</dbReference>
<dbReference type="InterPro" id="IPR000674">
    <property type="entry name" value="Ald_Oxase/Xan_DH_a/b"/>
</dbReference>
<dbReference type="Pfam" id="PF01315">
    <property type="entry name" value="Ald_Xan_dh_C"/>
    <property type="match status" value="1"/>
</dbReference>
<gene>
    <name evidence="4" type="ORF">EXY23_15630</name>
</gene>
<feature type="domain" description="Aldehyde oxidase/xanthine dehydrogenase a/b hammerhead" evidence="3">
    <location>
        <begin position="20"/>
        <end position="141"/>
    </location>
</feature>
<evidence type="ECO:0000313" key="4">
    <source>
        <dbReference type="EMBL" id="TCZ59743.1"/>
    </source>
</evidence>
<protein>
    <submittedName>
        <fullName evidence="4">Xanthine dehydrogenase family protein molybdopterin-binding subunit</fullName>
    </submittedName>
</protein>
<dbReference type="Gene3D" id="3.90.1170.50">
    <property type="entry name" value="Aldehyde oxidase/xanthine dehydrogenase, a/b hammerhead"/>
    <property type="match status" value="1"/>
</dbReference>
<dbReference type="InterPro" id="IPR008274">
    <property type="entry name" value="AldOxase/xan_DH_MoCoBD1"/>
</dbReference>
<evidence type="ECO:0000313" key="5">
    <source>
        <dbReference type="Proteomes" id="UP000295023"/>
    </source>
</evidence>
<dbReference type="Pfam" id="PF02738">
    <property type="entry name" value="MoCoBD_1"/>
    <property type="match status" value="1"/>
</dbReference>
<name>A0A4R4DJ83_9PROT</name>
<dbReference type="InterPro" id="IPR046867">
    <property type="entry name" value="AldOxase/xan_DH_MoCoBD2"/>
</dbReference>
<reference evidence="4 5" key="1">
    <citation type="submission" date="2019-03" db="EMBL/GenBank/DDBJ databases">
        <title>Paracraurococcus aquatilis NE82 genome sequence.</title>
        <authorList>
            <person name="Zhao Y."/>
            <person name="Du Z."/>
        </authorList>
    </citation>
    <scope>NUCLEOTIDE SEQUENCE [LARGE SCALE GENOMIC DNA]</scope>
    <source>
        <strain evidence="4 5">NE82</strain>
    </source>
</reference>
<dbReference type="Pfam" id="PF20256">
    <property type="entry name" value="MoCoBD_2"/>
    <property type="match status" value="1"/>
</dbReference>
<keyword evidence="2" id="KW-0560">Oxidoreductase</keyword>
<dbReference type="PANTHER" id="PTHR11908">
    <property type="entry name" value="XANTHINE DEHYDROGENASE"/>
    <property type="match status" value="1"/>
</dbReference>